<feature type="transmembrane region" description="Helical" evidence="8">
    <location>
        <begin position="228"/>
        <end position="248"/>
    </location>
</feature>
<gene>
    <name evidence="10" type="ORF">C6P46_006610</name>
</gene>
<dbReference type="InterPro" id="IPR007217">
    <property type="entry name" value="Per1-like"/>
</dbReference>
<evidence type="ECO:0000256" key="7">
    <source>
        <dbReference type="SAM" id="MobiDB-lite"/>
    </source>
</evidence>
<feature type="transmembrane region" description="Helical" evidence="8">
    <location>
        <begin position="389"/>
        <end position="406"/>
    </location>
</feature>
<comment type="subcellular location">
    <subcellularLocation>
        <location evidence="1">Endomembrane system</location>
        <topology evidence="1">Multi-pass membrane protein</topology>
    </subcellularLocation>
</comment>
<keyword evidence="11" id="KW-1185">Reference proteome</keyword>
<dbReference type="GO" id="GO:0016788">
    <property type="term" value="F:hydrolase activity, acting on ester bonds"/>
    <property type="evidence" value="ECO:0007669"/>
    <property type="project" value="TreeGrafter"/>
</dbReference>
<dbReference type="Proteomes" id="UP000777482">
    <property type="component" value="Unassembled WGS sequence"/>
</dbReference>
<dbReference type="EMBL" id="PUHQ01000084">
    <property type="protein sequence ID" value="KAG0657217.1"/>
    <property type="molecule type" value="Genomic_DNA"/>
</dbReference>
<dbReference type="PANTHER" id="PTHR13148:SF0">
    <property type="entry name" value="POST-GPI ATTACHMENT TO PROTEINS FACTOR 3"/>
    <property type="match status" value="1"/>
</dbReference>
<comment type="caution">
    <text evidence="10">The sequence shown here is derived from an EMBL/GenBank/DDBJ whole genome shotgun (WGS) entry which is preliminary data.</text>
</comment>
<dbReference type="Pfam" id="PF04080">
    <property type="entry name" value="Per1"/>
    <property type="match status" value="1"/>
</dbReference>
<keyword evidence="3 8" id="KW-0812">Transmembrane</keyword>
<accession>A0A9P6VYF2</accession>
<organism evidence="10 11">
    <name type="scientific">Rhodotorula mucilaginosa</name>
    <name type="common">Yeast</name>
    <name type="synonym">Rhodotorula rubra</name>
    <dbReference type="NCBI Taxonomy" id="5537"/>
    <lineage>
        <taxon>Eukaryota</taxon>
        <taxon>Fungi</taxon>
        <taxon>Dikarya</taxon>
        <taxon>Basidiomycota</taxon>
        <taxon>Pucciniomycotina</taxon>
        <taxon>Microbotryomycetes</taxon>
        <taxon>Sporidiobolales</taxon>
        <taxon>Sporidiobolaceae</taxon>
        <taxon>Rhodotorula</taxon>
    </lineage>
</organism>
<sequence length="541" mass="58067">MPRPRLRPTRRPSLAASALFALVLLAAAPTPAVASIGDRAPAYRRCTAACEAIRCHPGHSTTDAAAAPPNVDDYPVKSLFWPCGDTCRYVCQHYLTDLALSATQQTPASSTLEGLPAGHQVQFHGKWPFHRLDLSSLPWFPFLPLKILTALFLPKLQEPFSVLFSFGNLYAHYRGLSTLRNLSHRGRMTEGKRLARVYETYAWSGIVAWIASVVFHSRDVDWTERADYFAAAGTMLVGLWAGVVRVKGWYSAPLLGREKPRHQRPQRRAAPLAWTVAVAAVFVLHCSYLGSLDRFNYTYNMQFNVLVALLTIALWTAWSYRQSRLPNPSNFSRRQLSSYPSARARFRAPHYLSPLLPLILLPLLTTLELLDFPPIGFGTGLRLLDAHALWHLSTIPVVWMWYRFLIKDVRWIDGQGEGGDPNSVLPAAPGSASLDTAAVAAAAAAADGASGRGSHGAGGPNGGGSSWVLERLEREGRKSSFALGGAGGGGSGADHVTSSSAATGSDTAVNGAVRRESSSSGGGGAGSTVGSAGAGKVKGVD</sequence>
<dbReference type="GO" id="GO:0006506">
    <property type="term" value="P:GPI anchor biosynthetic process"/>
    <property type="evidence" value="ECO:0007669"/>
    <property type="project" value="UniProtKB-KW"/>
</dbReference>
<evidence type="ECO:0000256" key="3">
    <source>
        <dbReference type="ARBA" id="ARBA00022692"/>
    </source>
</evidence>
<proteinExistence type="predicted"/>
<keyword evidence="4 9" id="KW-0732">Signal</keyword>
<evidence type="ECO:0000256" key="8">
    <source>
        <dbReference type="SAM" id="Phobius"/>
    </source>
</evidence>
<keyword evidence="2" id="KW-0337">GPI-anchor biosynthesis</keyword>
<evidence type="ECO:0000256" key="4">
    <source>
        <dbReference type="ARBA" id="ARBA00022729"/>
    </source>
</evidence>
<feature type="region of interest" description="Disordered" evidence="7">
    <location>
        <begin position="480"/>
        <end position="541"/>
    </location>
</feature>
<feature type="compositionally biased region" description="Low complexity" evidence="7">
    <location>
        <begin position="497"/>
        <end position="508"/>
    </location>
</feature>
<feature type="transmembrane region" description="Helical" evidence="8">
    <location>
        <begin position="302"/>
        <end position="320"/>
    </location>
</feature>
<evidence type="ECO:0000256" key="9">
    <source>
        <dbReference type="SAM" id="SignalP"/>
    </source>
</evidence>
<feature type="transmembrane region" description="Helical" evidence="8">
    <location>
        <begin position="269"/>
        <end position="290"/>
    </location>
</feature>
<evidence type="ECO:0000256" key="5">
    <source>
        <dbReference type="ARBA" id="ARBA00022989"/>
    </source>
</evidence>
<reference evidence="10 11" key="1">
    <citation type="submission" date="2020-11" db="EMBL/GenBank/DDBJ databases">
        <title>Kefir isolates.</title>
        <authorList>
            <person name="Marcisauskas S."/>
            <person name="Kim Y."/>
            <person name="Blasche S."/>
        </authorList>
    </citation>
    <scope>NUCLEOTIDE SEQUENCE [LARGE SCALE GENOMIC DNA]</scope>
    <source>
        <strain evidence="10 11">KR</strain>
    </source>
</reference>
<dbReference type="PANTHER" id="PTHR13148">
    <property type="entry name" value="PER1-RELATED"/>
    <property type="match status" value="1"/>
</dbReference>
<keyword evidence="5 8" id="KW-1133">Transmembrane helix</keyword>
<protein>
    <recommendedName>
        <fullName evidence="12">Post-GPI attachment to proteins factor 3</fullName>
    </recommendedName>
</protein>
<evidence type="ECO:0000256" key="6">
    <source>
        <dbReference type="ARBA" id="ARBA00023136"/>
    </source>
</evidence>
<feature type="transmembrane region" description="Helical" evidence="8">
    <location>
        <begin position="351"/>
        <end position="369"/>
    </location>
</feature>
<feature type="signal peptide" evidence="9">
    <location>
        <begin position="1"/>
        <end position="34"/>
    </location>
</feature>
<dbReference type="GO" id="GO:0005789">
    <property type="term" value="C:endoplasmic reticulum membrane"/>
    <property type="evidence" value="ECO:0007669"/>
    <property type="project" value="TreeGrafter"/>
</dbReference>
<dbReference type="AlphaFoldDB" id="A0A9P6VYF2"/>
<evidence type="ECO:0000256" key="2">
    <source>
        <dbReference type="ARBA" id="ARBA00022502"/>
    </source>
</evidence>
<name>A0A9P6VYF2_RHOMI</name>
<feature type="transmembrane region" description="Helical" evidence="8">
    <location>
        <begin position="197"/>
        <end position="216"/>
    </location>
</feature>
<feature type="chain" id="PRO_5040256639" description="Post-GPI attachment to proteins factor 3" evidence="9">
    <location>
        <begin position="35"/>
        <end position="541"/>
    </location>
</feature>
<evidence type="ECO:0000256" key="1">
    <source>
        <dbReference type="ARBA" id="ARBA00004127"/>
    </source>
</evidence>
<keyword evidence="6 8" id="KW-0472">Membrane</keyword>
<evidence type="ECO:0008006" key="12">
    <source>
        <dbReference type="Google" id="ProtNLM"/>
    </source>
</evidence>
<evidence type="ECO:0000313" key="11">
    <source>
        <dbReference type="Proteomes" id="UP000777482"/>
    </source>
</evidence>
<evidence type="ECO:0000313" key="10">
    <source>
        <dbReference type="EMBL" id="KAG0657217.1"/>
    </source>
</evidence>
<dbReference type="OrthoDB" id="419770at2759"/>
<feature type="compositionally biased region" description="Low complexity" evidence="7">
    <location>
        <begin position="528"/>
        <end position="541"/>
    </location>
</feature>